<evidence type="ECO:0000256" key="1">
    <source>
        <dbReference type="SAM" id="Phobius"/>
    </source>
</evidence>
<comment type="caution">
    <text evidence="2">The sequence shown here is derived from an EMBL/GenBank/DDBJ whole genome shotgun (WGS) entry which is preliminary data.</text>
</comment>
<reference evidence="2 3" key="1">
    <citation type="submission" date="2019-03" db="EMBL/GenBank/DDBJ databases">
        <title>Draft genome sequences of novel Actinobacteria.</title>
        <authorList>
            <person name="Sahin N."/>
            <person name="Ay H."/>
            <person name="Saygin H."/>
        </authorList>
    </citation>
    <scope>NUCLEOTIDE SEQUENCE [LARGE SCALE GENOMIC DNA]</scope>
    <source>
        <strain evidence="2 3">KC712</strain>
    </source>
</reference>
<keyword evidence="1" id="KW-1133">Transmembrane helix</keyword>
<keyword evidence="3" id="KW-1185">Reference proteome</keyword>
<accession>A0A4V6PD37</accession>
<dbReference type="EMBL" id="SMKP01000042">
    <property type="protein sequence ID" value="TDD20707.1"/>
    <property type="molecule type" value="Genomic_DNA"/>
</dbReference>
<evidence type="ECO:0000313" key="3">
    <source>
        <dbReference type="Proteomes" id="UP000294543"/>
    </source>
</evidence>
<feature type="transmembrane region" description="Helical" evidence="1">
    <location>
        <begin position="20"/>
        <end position="42"/>
    </location>
</feature>
<keyword evidence="1" id="KW-0472">Membrane</keyword>
<keyword evidence="1" id="KW-0812">Transmembrane</keyword>
<dbReference type="OrthoDB" id="3542474at2"/>
<dbReference type="RefSeq" id="WP_132509456.1">
    <property type="nucleotide sequence ID" value="NZ_SMKP01000042.1"/>
</dbReference>
<sequence>MPDFDLKVTRNAVRRGVFRTAAIVLTVLVLLAAAVMWGSALVQTRGDREQRMVAVLGTAFKIYSPAYAVSVEACCETTPVSMSMEVNAAPLRPAGDFWPAGGAAYTISQDLFGRVGRLPLGSTANTRLSTALYDVGTTLAPKEEVRRVLDRLPGDLRALAVVEFATPLTESAMNAFVKRHGTCADRVAYERRPGALPITWGFDYWGDPRRNPGSAGKKGGDMTEESCGGGLRDFRSWAGLLREHDDANLRAFDLSLDRLRRAADGGLAHAYVDQLSSIEKLRGILKDPHVRTVRLADVAFDLDKP</sequence>
<dbReference type="AlphaFoldDB" id="A0A4V6PD37"/>
<name>A0A4V6PD37_9ACTN</name>
<dbReference type="Proteomes" id="UP000294543">
    <property type="component" value="Unassembled WGS sequence"/>
</dbReference>
<protein>
    <submittedName>
        <fullName evidence="2">Uncharacterized protein</fullName>
    </submittedName>
</protein>
<proteinExistence type="predicted"/>
<organism evidence="2 3">
    <name type="scientific">Nonomuraea diastatica</name>
    <dbReference type="NCBI Taxonomy" id="1848329"/>
    <lineage>
        <taxon>Bacteria</taxon>
        <taxon>Bacillati</taxon>
        <taxon>Actinomycetota</taxon>
        <taxon>Actinomycetes</taxon>
        <taxon>Streptosporangiales</taxon>
        <taxon>Streptosporangiaceae</taxon>
        <taxon>Nonomuraea</taxon>
    </lineage>
</organism>
<evidence type="ECO:0000313" key="2">
    <source>
        <dbReference type="EMBL" id="TDD20707.1"/>
    </source>
</evidence>
<gene>
    <name evidence="2" type="ORF">E1294_16790</name>
</gene>